<keyword evidence="7" id="KW-1185">Reference proteome</keyword>
<keyword evidence="1" id="KW-0059">Arsenical resistance</keyword>
<dbReference type="GO" id="GO:0046685">
    <property type="term" value="P:response to arsenic-containing substance"/>
    <property type="evidence" value="ECO:0007669"/>
    <property type="project" value="UniProtKB-KW"/>
</dbReference>
<evidence type="ECO:0000259" key="5">
    <source>
        <dbReference type="PROSITE" id="PS50987"/>
    </source>
</evidence>
<dbReference type="HOGENOM" id="CLU_097806_3_3_6"/>
<dbReference type="SUPFAM" id="SSF46785">
    <property type="entry name" value="Winged helix' DNA-binding domain"/>
    <property type="match status" value="1"/>
</dbReference>
<dbReference type="Proteomes" id="UP000001558">
    <property type="component" value="Chromosome"/>
</dbReference>
<sequence>MKATTAQIQTQAQAQTHTQSQQRLNNRAALLKALAHPTRLWLVEQLEHQERCVCELTDGVDADISTVSKHLALLRQAGIVASRRVGKQIYYRLETPCLLGMLSCIETALAQSPGCCAKSLAAKTDKAKAIQSVR</sequence>
<dbReference type="RefSeq" id="WP_011864294.1">
    <property type="nucleotide sequence ID" value="NC_009092.1"/>
</dbReference>
<dbReference type="InterPro" id="IPR011991">
    <property type="entry name" value="ArsR-like_HTH"/>
</dbReference>
<dbReference type="InterPro" id="IPR051081">
    <property type="entry name" value="HTH_MetalResp_TranReg"/>
</dbReference>
<keyword evidence="4" id="KW-0804">Transcription</keyword>
<dbReference type="InterPro" id="IPR036390">
    <property type="entry name" value="WH_DNA-bd_sf"/>
</dbReference>
<dbReference type="PROSITE" id="PS50987">
    <property type="entry name" value="HTH_ARSR_2"/>
    <property type="match status" value="1"/>
</dbReference>
<dbReference type="GO" id="GO:0003700">
    <property type="term" value="F:DNA-binding transcription factor activity"/>
    <property type="evidence" value="ECO:0007669"/>
    <property type="project" value="InterPro"/>
</dbReference>
<organism evidence="6 7">
    <name type="scientific">Shewanella loihica (strain ATCC BAA-1088 / PV-4)</name>
    <dbReference type="NCBI Taxonomy" id="323850"/>
    <lineage>
        <taxon>Bacteria</taxon>
        <taxon>Pseudomonadati</taxon>
        <taxon>Pseudomonadota</taxon>
        <taxon>Gammaproteobacteria</taxon>
        <taxon>Alteromonadales</taxon>
        <taxon>Shewanellaceae</taxon>
        <taxon>Shewanella</taxon>
    </lineage>
</organism>
<accession>A3QA62</accession>
<dbReference type="SMART" id="SM00418">
    <property type="entry name" value="HTH_ARSR"/>
    <property type="match status" value="1"/>
</dbReference>
<dbReference type="STRING" id="323850.Shew_0488"/>
<gene>
    <name evidence="6" type="ordered locus">Shew_0488</name>
</gene>
<dbReference type="EMBL" id="CP000606">
    <property type="protein sequence ID" value="ABO22360.1"/>
    <property type="molecule type" value="Genomic_DNA"/>
</dbReference>
<dbReference type="NCBIfam" id="NF033788">
    <property type="entry name" value="HTH_metalloreg"/>
    <property type="match status" value="1"/>
</dbReference>
<dbReference type="eggNOG" id="COG0640">
    <property type="taxonomic scope" value="Bacteria"/>
</dbReference>
<evidence type="ECO:0000256" key="3">
    <source>
        <dbReference type="ARBA" id="ARBA00023125"/>
    </source>
</evidence>
<evidence type="ECO:0000313" key="6">
    <source>
        <dbReference type="EMBL" id="ABO22360.1"/>
    </source>
</evidence>
<name>A3QA62_SHELP</name>
<dbReference type="Pfam" id="PF01022">
    <property type="entry name" value="HTH_5"/>
    <property type="match status" value="1"/>
</dbReference>
<protein>
    <submittedName>
        <fullName evidence="6">Transcriptional regulator, ArsR family</fullName>
    </submittedName>
</protein>
<keyword evidence="2" id="KW-0805">Transcription regulation</keyword>
<evidence type="ECO:0000256" key="4">
    <source>
        <dbReference type="ARBA" id="ARBA00023163"/>
    </source>
</evidence>
<dbReference type="PANTHER" id="PTHR33154">
    <property type="entry name" value="TRANSCRIPTIONAL REGULATOR, ARSR FAMILY"/>
    <property type="match status" value="1"/>
</dbReference>
<reference evidence="6 7" key="1">
    <citation type="submission" date="2007-03" db="EMBL/GenBank/DDBJ databases">
        <title>Complete sequence of Shewanella loihica PV-4.</title>
        <authorList>
            <consortium name="US DOE Joint Genome Institute"/>
            <person name="Copeland A."/>
            <person name="Lucas S."/>
            <person name="Lapidus A."/>
            <person name="Barry K."/>
            <person name="Detter J.C."/>
            <person name="Glavina del Rio T."/>
            <person name="Hammon N."/>
            <person name="Israni S."/>
            <person name="Dalin E."/>
            <person name="Tice H."/>
            <person name="Pitluck S."/>
            <person name="Chain P."/>
            <person name="Malfatti S."/>
            <person name="Shin M."/>
            <person name="Vergez L."/>
            <person name="Schmutz J."/>
            <person name="Larimer F."/>
            <person name="Land M."/>
            <person name="Hauser L."/>
            <person name="Kyrpides N."/>
            <person name="Mikhailova N."/>
            <person name="Romine M.F."/>
            <person name="Serres G."/>
            <person name="Fredrickson J."/>
            <person name="Tiedje J."/>
            <person name="Richardson P."/>
        </authorList>
    </citation>
    <scope>NUCLEOTIDE SEQUENCE [LARGE SCALE GENOMIC DNA]</scope>
    <source>
        <strain evidence="7">ATCC BAA-1088 / PV-4</strain>
    </source>
</reference>
<dbReference type="PANTHER" id="PTHR33154:SF18">
    <property type="entry name" value="ARSENICAL RESISTANCE OPERON REPRESSOR"/>
    <property type="match status" value="1"/>
</dbReference>
<dbReference type="AlphaFoldDB" id="A3QA62"/>
<dbReference type="GO" id="GO:0003677">
    <property type="term" value="F:DNA binding"/>
    <property type="evidence" value="ECO:0007669"/>
    <property type="project" value="UniProtKB-KW"/>
</dbReference>
<evidence type="ECO:0000256" key="1">
    <source>
        <dbReference type="ARBA" id="ARBA00022849"/>
    </source>
</evidence>
<keyword evidence="3" id="KW-0238">DNA-binding</keyword>
<evidence type="ECO:0000256" key="2">
    <source>
        <dbReference type="ARBA" id="ARBA00023015"/>
    </source>
</evidence>
<dbReference type="InterPro" id="IPR036388">
    <property type="entry name" value="WH-like_DNA-bd_sf"/>
</dbReference>
<dbReference type="Gene3D" id="1.10.10.10">
    <property type="entry name" value="Winged helix-like DNA-binding domain superfamily/Winged helix DNA-binding domain"/>
    <property type="match status" value="1"/>
</dbReference>
<dbReference type="InterPro" id="IPR001845">
    <property type="entry name" value="HTH_ArsR_DNA-bd_dom"/>
</dbReference>
<dbReference type="OrthoDB" id="9814704at2"/>
<dbReference type="CDD" id="cd00090">
    <property type="entry name" value="HTH_ARSR"/>
    <property type="match status" value="1"/>
</dbReference>
<dbReference type="PRINTS" id="PR00778">
    <property type="entry name" value="HTHARSR"/>
</dbReference>
<dbReference type="KEGG" id="slo:Shew_0488"/>
<feature type="domain" description="HTH arsR-type" evidence="5">
    <location>
        <begin position="19"/>
        <end position="113"/>
    </location>
</feature>
<evidence type="ECO:0000313" key="7">
    <source>
        <dbReference type="Proteomes" id="UP000001558"/>
    </source>
</evidence>
<proteinExistence type="predicted"/>